<dbReference type="RefSeq" id="WP_128955635.1">
    <property type="nucleotide sequence ID" value="NZ_RKMK01000005.1"/>
</dbReference>
<sequence length="186" mass="19588">MKTTTNLCLGAALVLSIATSSSTLAMAQGMQGMGADMMQEGSASRATTSNMPEHGMRQGMMDSGMMRRGMEQGMMCPMMGGMMQGGMGQGMMGSNMMGQGMMGSDTTRGGTGGMFGSHVTPMMNLSVEDVRSYLGVQLERLNNKRLRIGNVSADGGSISAAIVTVDNSLVQNLKVDRHTGTIEYEN</sequence>
<evidence type="ECO:0000256" key="1">
    <source>
        <dbReference type="SAM" id="SignalP"/>
    </source>
</evidence>
<dbReference type="AlphaFoldDB" id="A0A4Q0QUZ8"/>
<accession>A0A4Q0QUZ8</accession>
<keyword evidence="1" id="KW-0732">Signal</keyword>
<evidence type="ECO:0008006" key="4">
    <source>
        <dbReference type="Google" id="ProtNLM"/>
    </source>
</evidence>
<proteinExistence type="predicted"/>
<feature type="chain" id="PRO_5020763850" description="BON domain-containing protein" evidence="1">
    <location>
        <begin position="28"/>
        <end position="186"/>
    </location>
</feature>
<dbReference type="Proteomes" id="UP000290174">
    <property type="component" value="Unassembled WGS sequence"/>
</dbReference>
<feature type="signal peptide" evidence="1">
    <location>
        <begin position="1"/>
        <end position="27"/>
    </location>
</feature>
<name>A0A4Q0QUZ8_9BRAD</name>
<organism evidence="2 3">
    <name type="scientific">Bradyrhizobium zhanjiangense</name>
    <dbReference type="NCBI Taxonomy" id="1325107"/>
    <lineage>
        <taxon>Bacteria</taxon>
        <taxon>Pseudomonadati</taxon>
        <taxon>Pseudomonadota</taxon>
        <taxon>Alphaproteobacteria</taxon>
        <taxon>Hyphomicrobiales</taxon>
        <taxon>Nitrobacteraceae</taxon>
        <taxon>Bradyrhizobium</taxon>
    </lineage>
</organism>
<dbReference type="EMBL" id="RKMK01000005">
    <property type="protein sequence ID" value="RXH00940.1"/>
    <property type="molecule type" value="Genomic_DNA"/>
</dbReference>
<comment type="caution">
    <text evidence="2">The sequence shown here is derived from an EMBL/GenBank/DDBJ whole genome shotgun (WGS) entry which is preliminary data.</text>
</comment>
<evidence type="ECO:0000313" key="3">
    <source>
        <dbReference type="Proteomes" id="UP000290174"/>
    </source>
</evidence>
<gene>
    <name evidence="2" type="ORF">EAS61_07795</name>
</gene>
<reference evidence="2 3" key="1">
    <citation type="submission" date="2018-11" db="EMBL/GenBank/DDBJ databases">
        <title>Bradyrhizobium sp. nov., isolated from effective nodules of peanut in China.</title>
        <authorList>
            <person name="Li Y."/>
        </authorList>
    </citation>
    <scope>NUCLEOTIDE SEQUENCE [LARGE SCALE GENOMIC DNA]</scope>
    <source>
        <strain evidence="2 3">CCBAU 51770</strain>
    </source>
</reference>
<evidence type="ECO:0000313" key="2">
    <source>
        <dbReference type="EMBL" id="RXH00940.1"/>
    </source>
</evidence>
<protein>
    <recommendedName>
        <fullName evidence="4">BON domain-containing protein</fullName>
    </recommendedName>
</protein>